<gene>
    <name evidence="1" type="ORF">IQ241_11745</name>
</gene>
<accession>A0A8J7A6X9</accession>
<organism evidence="1 2">
    <name type="scientific">Vasconcelosia minhoensis LEGE 07310</name>
    <dbReference type="NCBI Taxonomy" id="915328"/>
    <lineage>
        <taxon>Bacteria</taxon>
        <taxon>Bacillati</taxon>
        <taxon>Cyanobacteriota</taxon>
        <taxon>Cyanophyceae</taxon>
        <taxon>Nodosilineales</taxon>
        <taxon>Cymatolegaceae</taxon>
        <taxon>Vasconcelosia</taxon>
        <taxon>Vasconcelosia minhoensis</taxon>
    </lineage>
</organism>
<protein>
    <submittedName>
        <fullName evidence="1">Uncharacterized protein</fullName>
    </submittedName>
</protein>
<reference evidence="1" key="1">
    <citation type="submission" date="2020-10" db="EMBL/GenBank/DDBJ databases">
        <authorList>
            <person name="Castelo-Branco R."/>
            <person name="Eusebio N."/>
            <person name="Adriana R."/>
            <person name="Vieira A."/>
            <person name="Brugerolle De Fraissinette N."/>
            <person name="Rezende De Castro R."/>
            <person name="Schneider M.P."/>
            <person name="Vasconcelos V."/>
            <person name="Leao P.N."/>
        </authorList>
    </citation>
    <scope>NUCLEOTIDE SEQUENCE</scope>
    <source>
        <strain evidence="1">LEGE 07310</strain>
    </source>
</reference>
<dbReference type="EMBL" id="JADEXG010000024">
    <property type="protein sequence ID" value="MBE9077957.1"/>
    <property type="molecule type" value="Genomic_DNA"/>
</dbReference>
<dbReference type="RefSeq" id="WP_193907288.1">
    <property type="nucleotide sequence ID" value="NZ_JADEXG010000024.1"/>
</dbReference>
<name>A0A8J7A6X9_9CYAN</name>
<proteinExistence type="predicted"/>
<dbReference type="AlphaFoldDB" id="A0A8J7A6X9"/>
<evidence type="ECO:0000313" key="1">
    <source>
        <dbReference type="EMBL" id="MBE9077957.1"/>
    </source>
</evidence>
<comment type="caution">
    <text evidence="1">The sequence shown here is derived from an EMBL/GenBank/DDBJ whole genome shotgun (WGS) entry which is preliminary data.</text>
</comment>
<evidence type="ECO:0000313" key="2">
    <source>
        <dbReference type="Proteomes" id="UP000636505"/>
    </source>
</evidence>
<keyword evidence="2" id="KW-1185">Reference proteome</keyword>
<sequence>MISFEATALLFFCLLLLFMSTNFSCEALGGYVTHLPDFLIKSLEFPQNISNPAINTGLGIVLGNLVINIFKYRNLINDTSKVFDLVVSNQIDDLYNIQIACENIRTRLTTHARTIIGSQNDPNTTVLEPQRTAEERRGLLMDTERIKDRERTIRDDDLYKGKLDEIKLFKSSKLEVLVRYFRKLKVVLEDLRNFTSYELPNSIDEFDTFNWRLSETHRISETYRNRTNFLIARINIVICLGLMTKRIFNRFDTKAQQNLGEVYQQLLNLKSEIQDDENIYYSLLKEDFGVIQEFAKKVELSSKYQQSNTSWQRTDGGCW</sequence>
<dbReference type="Proteomes" id="UP000636505">
    <property type="component" value="Unassembled WGS sequence"/>
</dbReference>